<reference evidence="3" key="1">
    <citation type="submission" date="2024-07" db="EMBL/GenBank/DDBJ databases">
        <title>Two chromosome-level genome assemblies of Korean endemic species Abeliophyllum distichum and Forsythia ovata (Oleaceae).</title>
        <authorList>
            <person name="Jang H."/>
        </authorList>
    </citation>
    <scope>NUCLEOTIDE SEQUENCE [LARGE SCALE GENOMIC DNA]</scope>
</reference>
<evidence type="ECO:0000313" key="2">
    <source>
        <dbReference type="EMBL" id="KAL2494047.1"/>
    </source>
</evidence>
<dbReference type="Proteomes" id="UP001604277">
    <property type="component" value="Unassembled WGS sequence"/>
</dbReference>
<keyword evidence="3" id="KW-1185">Reference proteome</keyword>
<sequence>MESENHSRNWNSKFKKNPTRVTFYGQRYQINGVKDWLAYQVEPLLESQNISKSQTGSKLQARRSKKNTKSSSQDQPPPAELHSMPTPGFGQSNATWFDNNRLAVDAPVRSRHEKD</sequence>
<proteinExistence type="predicted"/>
<feature type="region of interest" description="Disordered" evidence="1">
    <location>
        <begin position="47"/>
        <end position="115"/>
    </location>
</feature>
<feature type="compositionally biased region" description="Polar residues" evidence="1">
    <location>
        <begin position="89"/>
        <end position="98"/>
    </location>
</feature>
<dbReference type="EMBL" id="JBFOLJ010000011">
    <property type="protein sequence ID" value="KAL2494047.1"/>
    <property type="molecule type" value="Genomic_DNA"/>
</dbReference>
<evidence type="ECO:0000256" key="1">
    <source>
        <dbReference type="SAM" id="MobiDB-lite"/>
    </source>
</evidence>
<name>A0ABD1S2I7_9LAMI</name>
<gene>
    <name evidence="2" type="ORF">Fot_37804</name>
</gene>
<feature type="compositionally biased region" description="Polar residues" evidence="1">
    <location>
        <begin position="47"/>
        <end position="58"/>
    </location>
</feature>
<comment type="caution">
    <text evidence="2">The sequence shown here is derived from an EMBL/GenBank/DDBJ whole genome shotgun (WGS) entry which is preliminary data.</text>
</comment>
<evidence type="ECO:0000313" key="3">
    <source>
        <dbReference type="Proteomes" id="UP001604277"/>
    </source>
</evidence>
<dbReference type="AlphaFoldDB" id="A0ABD1S2I7"/>
<protein>
    <submittedName>
        <fullName evidence="2">Uncharacterized protein</fullName>
    </submittedName>
</protein>
<organism evidence="2 3">
    <name type="scientific">Forsythia ovata</name>
    <dbReference type="NCBI Taxonomy" id="205694"/>
    <lineage>
        <taxon>Eukaryota</taxon>
        <taxon>Viridiplantae</taxon>
        <taxon>Streptophyta</taxon>
        <taxon>Embryophyta</taxon>
        <taxon>Tracheophyta</taxon>
        <taxon>Spermatophyta</taxon>
        <taxon>Magnoliopsida</taxon>
        <taxon>eudicotyledons</taxon>
        <taxon>Gunneridae</taxon>
        <taxon>Pentapetalae</taxon>
        <taxon>asterids</taxon>
        <taxon>lamiids</taxon>
        <taxon>Lamiales</taxon>
        <taxon>Oleaceae</taxon>
        <taxon>Forsythieae</taxon>
        <taxon>Forsythia</taxon>
    </lineage>
</organism>
<accession>A0ABD1S2I7</accession>